<dbReference type="SUPFAM" id="SSF102588">
    <property type="entry name" value="LmbE-like"/>
    <property type="match status" value="1"/>
</dbReference>
<evidence type="ECO:0000313" key="3">
    <source>
        <dbReference type="Proteomes" id="UP001327093"/>
    </source>
</evidence>
<gene>
    <name evidence="2" type="ORF">R4I43_30025</name>
</gene>
<dbReference type="RefSeq" id="WP_324269075.1">
    <property type="nucleotide sequence ID" value="NZ_JAWLNX010000031.1"/>
</dbReference>
<sequence length="247" mass="27886">MDCLNGDEFLARQRVLVIAPHADDETYGCGGTIARVKSLGGEVYVIVASVASIEQYGGEQASGLRLVTADTRISEFQYVAELLKVDDWEVLFNGPDEHMALDTVPRRELTRLLERDARLSIENVRPSMVLIPATSYNQDHETLFKACVTATRPPAPGDRYFVPHVLCYDNTSLFWTPERQRFSPDLFVDISDFLQVKMQAISMYASQVKQPLYHGSPESLELQSRWRGREISTEAAESYVTMRMVLS</sequence>
<dbReference type="PANTHER" id="PTHR12993">
    <property type="entry name" value="N-ACETYLGLUCOSAMINYL-PHOSPHATIDYLINOSITOL DE-N-ACETYLASE-RELATED"/>
    <property type="match status" value="1"/>
</dbReference>
<accession>A0ABU6AJA0</accession>
<proteinExistence type="predicted"/>
<dbReference type="EMBL" id="JAWLNX010000031">
    <property type="protein sequence ID" value="MEB3371649.1"/>
    <property type="molecule type" value="Genomic_DNA"/>
</dbReference>
<dbReference type="PANTHER" id="PTHR12993:SF11">
    <property type="entry name" value="N-ACETYLGLUCOSAMINYL-PHOSPHATIDYLINOSITOL DE-N-ACETYLASE"/>
    <property type="match status" value="1"/>
</dbReference>
<dbReference type="Gene3D" id="3.40.50.10320">
    <property type="entry name" value="LmbE-like"/>
    <property type="match status" value="1"/>
</dbReference>
<name>A0ABU6AJA0_9PSEU</name>
<dbReference type="Proteomes" id="UP001327093">
    <property type="component" value="Unassembled WGS sequence"/>
</dbReference>
<comment type="caution">
    <text evidence="2">The sequence shown here is derived from an EMBL/GenBank/DDBJ whole genome shotgun (WGS) entry which is preliminary data.</text>
</comment>
<dbReference type="InterPro" id="IPR003737">
    <property type="entry name" value="GlcNAc_PI_deacetylase-related"/>
</dbReference>
<reference evidence="2 3" key="1">
    <citation type="submission" date="2023-10" db="EMBL/GenBank/DDBJ databases">
        <title>Saccharopolyspora sp. nov., isolated from mangrove soil.</title>
        <authorList>
            <person name="Lu Y."/>
            <person name="Liu W."/>
        </authorList>
    </citation>
    <scope>NUCLEOTIDE SEQUENCE [LARGE SCALE GENOMIC DNA]</scope>
    <source>
        <strain evidence="2 3">S2-29</strain>
    </source>
</reference>
<protein>
    <submittedName>
        <fullName evidence="2">PIG-L deacetylase family protein</fullName>
    </submittedName>
</protein>
<organism evidence="2 3">
    <name type="scientific">Saccharopolyspora mangrovi</name>
    <dbReference type="NCBI Taxonomy" id="3082379"/>
    <lineage>
        <taxon>Bacteria</taxon>
        <taxon>Bacillati</taxon>
        <taxon>Actinomycetota</taxon>
        <taxon>Actinomycetes</taxon>
        <taxon>Pseudonocardiales</taxon>
        <taxon>Pseudonocardiaceae</taxon>
        <taxon>Saccharopolyspora</taxon>
    </lineage>
</organism>
<dbReference type="Pfam" id="PF02585">
    <property type="entry name" value="PIG-L"/>
    <property type="match status" value="1"/>
</dbReference>
<keyword evidence="1" id="KW-0862">Zinc</keyword>
<evidence type="ECO:0000313" key="2">
    <source>
        <dbReference type="EMBL" id="MEB3371649.1"/>
    </source>
</evidence>
<dbReference type="InterPro" id="IPR024078">
    <property type="entry name" value="LmbE-like_dom_sf"/>
</dbReference>
<evidence type="ECO:0000256" key="1">
    <source>
        <dbReference type="ARBA" id="ARBA00022833"/>
    </source>
</evidence>
<keyword evidence="3" id="KW-1185">Reference proteome</keyword>